<gene>
    <name evidence="2" type="ORF">L798_02396</name>
</gene>
<proteinExistence type="predicted"/>
<dbReference type="InParanoid" id="A0A067RRA8"/>
<dbReference type="AlphaFoldDB" id="A0A067RRA8"/>
<name>A0A067RRA8_ZOONE</name>
<keyword evidence="1" id="KW-0472">Membrane</keyword>
<accession>A0A067RRA8</accession>
<feature type="transmembrane region" description="Helical" evidence="1">
    <location>
        <begin position="63"/>
        <end position="86"/>
    </location>
</feature>
<reference evidence="2 3" key="1">
    <citation type="journal article" date="2014" name="Nat. Commun.">
        <title>Molecular traces of alternative social organization in a termite genome.</title>
        <authorList>
            <person name="Terrapon N."/>
            <person name="Li C."/>
            <person name="Robertson H.M."/>
            <person name="Ji L."/>
            <person name="Meng X."/>
            <person name="Booth W."/>
            <person name="Chen Z."/>
            <person name="Childers C.P."/>
            <person name="Glastad K.M."/>
            <person name="Gokhale K."/>
            <person name="Gowin J."/>
            <person name="Gronenberg W."/>
            <person name="Hermansen R.A."/>
            <person name="Hu H."/>
            <person name="Hunt B.G."/>
            <person name="Huylmans A.K."/>
            <person name="Khalil S.M."/>
            <person name="Mitchell R.D."/>
            <person name="Munoz-Torres M.C."/>
            <person name="Mustard J.A."/>
            <person name="Pan H."/>
            <person name="Reese J.T."/>
            <person name="Scharf M.E."/>
            <person name="Sun F."/>
            <person name="Vogel H."/>
            <person name="Xiao J."/>
            <person name="Yang W."/>
            <person name="Yang Z."/>
            <person name="Yang Z."/>
            <person name="Zhou J."/>
            <person name="Zhu J."/>
            <person name="Brent C.S."/>
            <person name="Elsik C.G."/>
            <person name="Goodisman M.A."/>
            <person name="Liberles D.A."/>
            <person name="Roe R.M."/>
            <person name="Vargo E.L."/>
            <person name="Vilcinskas A."/>
            <person name="Wang J."/>
            <person name="Bornberg-Bauer E."/>
            <person name="Korb J."/>
            <person name="Zhang G."/>
            <person name="Liebig J."/>
        </authorList>
    </citation>
    <scope>NUCLEOTIDE SEQUENCE [LARGE SCALE GENOMIC DNA]</scope>
    <source>
        <tissue evidence="2">Whole organism</tissue>
    </source>
</reference>
<dbReference type="EMBL" id="KK852513">
    <property type="protein sequence ID" value="KDR22289.1"/>
    <property type="molecule type" value="Genomic_DNA"/>
</dbReference>
<protein>
    <submittedName>
        <fullName evidence="2">Uncharacterized protein</fullName>
    </submittedName>
</protein>
<organism evidence="2 3">
    <name type="scientific">Zootermopsis nevadensis</name>
    <name type="common">Dampwood termite</name>
    <dbReference type="NCBI Taxonomy" id="136037"/>
    <lineage>
        <taxon>Eukaryota</taxon>
        <taxon>Metazoa</taxon>
        <taxon>Ecdysozoa</taxon>
        <taxon>Arthropoda</taxon>
        <taxon>Hexapoda</taxon>
        <taxon>Insecta</taxon>
        <taxon>Pterygota</taxon>
        <taxon>Neoptera</taxon>
        <taxon>Polyneoptera</taxon>
        <taxon>Dictyoptera</taxon>
        <taxon>Blattodea</taxon>
        <taxon>Blattoidea</taxon>
        <taxon>Termitoidae</taxon>
        <taxon>Termopsidae</taxon>
        <taxon>Zootermopsis</taxon>
    </lineage>
</organism>
<dbReference type="Proteomes" id="UP000027135">
    <property type="component" value="Unassembled WGS sequence"/>
</dbReference>
<keyword evidence="1" id="KW-1133">Transmembrane helix</keyword>
<keyword evidence="1" id="KW-0812">Transmembrane</keyword>
<evidence type="ECO:0000256" key="1">
    <source>
        <dbReference type="SAM" id="Phobius"/>
    </source>
</evidence>
<sequence>MTVDAKPPEVNEDVGTELLTMHILCFACRDILCRHRQHISPPASSTTANISPPHHTCVTEADMAAATVCGMMIQVFLLLLHLGTILSSSSTVSGRRNQLGPKVVNTDINF</sequence>
<keyword evidence="3" id="KW-1185">Reference proteome</keyword>
<evidence type="ECO:0000313" key="2">
    <source>
        <dbReference type="EMBL" id="KDR22289.1"/>
    </source>
</evidence>
<evidence type="ECO:0000313" key="3">
    <source>
        <dbReference type="Proteomes" id="UP000027135"/>
    </source>
</evidence>